<keyword evidence="1" id="KW-0732">Signal</keyword>
<proteinExistence type="predicted"/>
<dbReference type="EMBL" id="JAZDWU010000007">
    <property type="protein sequence ID" value="KAK9996582.1"/>
    <property type="molecule type" value="Genomic_DNA"/>
</dbReference>
<evidence type="ECO:0000313" key="3">
    <source>
        <dbReference type="EMBL" id="KAK9996582.1"/>
    </source>
</evidence>
<name>A0AAW2CET7_9ROSI</name>
<feature type="signal peptide" evidence="1">
    <location>
        <begin position="1"/>
        <end position="24"/>
    </location>
</feature>
<feature type="domain" description="Separase-like TPR repeats region" evidence="2">
    <location>
        <begin position="19"/>
        <end position="117"/>
    </location>
</feature>
<dbReference type="GO" id="GO:0005634">
    <property type="term" value="C:nucleus"/>
    <property type="evidence" value="ECO:0007669"/>
    <property type="project" value="InterPro"/>
</dbReference>
<feature type="chain" id="PRO_5043374177" description="Separase-like TPR repeats region domain-containing protein" evidence="1">
    <location>
        <begin position="25"/>
        <end position="133"/>
    </location>
</feature>
<gene>
    <name evidence="3" type="ORF">SO802_021268</name>
</gene>
<dbReference type="GO" id="GO:0005737">
    <property type="term" value="C:cytoplasm"/>
    <property type="evidence" value="ECO:0007669"/>
    <property type="project" value="TreeGrafter"/>
</dbReference>
<dbReference type="GO" id="GO:0072686">
    <property type="term" value="C:mitotic spindle"/>
    <property type="evidence" value="ECO:0007669"/>
    <property type="project" value="TreeGrafter"/>
</dbReference>
<protein>
    <recommendedName>
        <fullName evidence="2">Separase-like TPR repeats region domain-containing protein</fullName>
    </recommendedName>
</protein>
<keyword evidence="4" id="KW-1185">Reference proteome</keyword>
<dbReference type="PANTHER" id="PTHR12792:SF0">
    <property type="entry name" value="SEPARIN"/>
    <property type="match status" value="1"/>
</dbReference>
<evidence type="ECO:0000256" key="1">
    <source>
        <dbReference type="SAM" id="SignalP"/>
    </source>
</evidence>
<reference evidence="3 4" key="1">
    <citation type="submission" date="2024-01" db="EMBL/GenBank/DDBJ databases">
        <title>A telomere-to-telomere, gap-free genome of sweet tea (Lithocarpus litseifolius).</title>
        <authorList>
            <person name="Zhou J."/>
        </authorList>
    </citation>
    <scope>NUCLEOTIDE SEQUENCE [LARGE SCALE GENOMIC DNA]</scope>
    <source>
        <strain evidence="3">Zhou-2022a</strain>
        <tissue evidence="3">Leaf</tissue>
    </source>
</reference>
<dbReference type="AlphaFoldDB" id="A0AAW2CET7"/>
<dbReference type="Pfam" id="PF25110">
    <property type="entry name" value="TPR_ESP1"/>
    <property type="match status" value="1"/>
</dbReference>
<dbReference type="Proteomes" id="UP001459277">
    <property type="component" value="Unassembled WGS sequence"/>
</dbReference>
<evidence type="ECO:0000259" key="2">
    <source>
        <dbReference type="Pfam" id="PF25110"/>
    </source>
</evidence>
<dbReference type="InterPro" id="IPR005314">
    <property type="entry name" value="Peptidase_C50"/>
</dbReference>
<dbReference type="GO" id="GO:0051307">
    <property type="term" value="P:meiotic chromosome separation"/>
    <property type="evidence" value="ECO:0007669"/>
    <property type="project" value="TreeGrafter"/>
</dbReference>
<dbReference type="InterPro" id="IPR056933">
    <property type="entry name" value="TPR_ESP1"/>
</dbReference>
<dbReference type="PANTHER" id="PTHR12792">
    <property type="entry name" value="EXTRA SPINDLE POLES 1-RELATED"/>
    <property type="match status" value="1"/>
</dbReference>
<organism evidence="3 4">
    <name type="scientific">Lithocarpus litseifolius</name>
    <dbReference type="NCBI Taxonomy" id="425828"/>
    <lineage>
        <taxon>Eukaryota</taxon>
        <taxon>Viridiplantae</taxon>
        <taxon>Streptophyta</taxon>
        <taxon>Embryophyta</taxon>
        <taxon>Tracheophyta</taxon>
        <taxon>Spermatophyta</taxon>
        <taxon>Magnoliopsida</taxon>
        <taxon>eudicotyledons</taxon>
        <taxon>Gunneridae</taxon>
        <taxon>Pentapetalae</taxon>
        <taxon>rosids</taxon>
        <taxon>fabids</taxon>
        <taxon>Fagales</taxon>
        <taxon>Fagaceae</taxon>
        <taxon>Lithocarpus</taxon>
    </lineage>
</organism>
<sequence length="133" mass="15551">MAVEIRILHCWFWRWLQLATMVKCAAMGQSKDEAVYRRVIGLVEEVWPWLRVLDANAYENLHRALVTYRGKCTLFLVGELACFDGDLVLAFCYATISEFAKSSLKDQIYKVALRICSFYSRYQRIDRCSSLTY</sequence>
<accession>A0AAW2CET7</accession>
<dbReference type="GO" id="GO:0004197">
    <property type="term" value="F:cysteine-type endopeptidase activity"/>
    <property type="evidence" value="ECO:0007669"/>
    <property type="project" value="InterPro"/>
</dbReference>
<evidence type="ECO:0000313" key="4">
    <source>
        <dbReference type="Proteomes" id="UP001459277"/>
    </source>
</evidence>
<dbReference type="GO" id="GO:0006508">
    <property type="term" value="P:proteolysis"/>
    <property type="evidence" value="ECO:0007669"/>
    <property type="project" value="InterPro"/>
</dbReference>
<comment type="caution">
    <text evidence="3">The sequence shown here is derived from an EMBL/GenBank/DDBJ whole genome shotgun (WGS) entry which is preliminary data.</text>
</comment>